<evidence type="ECO:0000313" key="1">
    <source>
        <dbReference type="EMBL" id="QFP48603.1"/>
    </source>
</evidence>
<organism evidence="1">
    <name type="scientific">Borrelia miyamotoi</name>
    <dbReference type="NCBI Taxonomy" id="47466"/>
    <lineage>
        <taxon>Bacteria</taxon>
        <taxon>Pseudomonadati</taxon>
        <taxon>Spirochaetota</taxon>
        <taxon>Spirochaetia</taxon>
        <taxon>Spirochaetales</taxon>
        <taxon>Borreliaceae</taxon>
        <taxon>Borrelia</taxon>
    </lineage>
</organism>
<accession>A0A5P8AUK2</accession>
<proteinExistence type="predicted"/>
<sequence>MSDILKRYHDPKDLNSGIKSFNENLDKAAGAIDVNKYHQVDTESARKAADSYTKAIDIAIVEYAEAFAEVVSSCSSESSK</sequence>
<dbReference type="Gene3D" id="1.20.120.1640">
    <property type="match status" value="1"/>
</dbReference>
<name>A0A5P8AUK2_9SPIR</name>
<dbReference type="RefSeq" id="WP_099528504.1">
    <property type="nucleotide sequence ID" value="NZ_CP127358.1"/>
</dbReference>
<dbReference type="AlphaFoldDB" id="A0A5P8AUK2"/>
<keyword evidence="1" id="KW-0614">Plasmid</keyword>
<geneLocation type="plasmid" evidence="1">
    <name>unnamed</name>
</geneLocation>
<gene>
    <name evidence="1" type="ORF">F9Y91_05090</name>
</gene>
<reference evidence="1" key="1">
    <citation type="submission" date="2019-10" db="EMBL/GenBank/DDBJ databases">
        <title>Whole genome sequencing of Borrelia miyamotoi strains isolated in Europe.</title>
        <authorList>
            <person name="Sprong H."/>
            <person name="Azagi T."/>
            <person name="Kuleshov K.V."/>
            <person name="Platonov A.E."/>
            <person name="Hoornstra D."/>
            <person name="Hovius J.W."/>
        </authorList>
    </citation>
    <scope>NUCLEOTIDE SEQUENCE</scope>
    <source>
        <strain evidence="1">NL-IR-1</strain>
        <plasmid evidence="1">unnamed</plasmid>
    </source>
</reference>
<protein>
    <submittedName>
        <fullName evidence="1">Uncharacterized protein</fullName>
    </submittedName>
</protein>
<dbReference type="EMBL" id="CP044792">
    <property type="protein sequence ID" value="QFP48603.1"/>
    <property type="molecule type" value="Genomic_DNA"/>
</dbReference>